<feature type="non-terminal residue" evidence="1">
    <location>
        <position position="1"/>
    </location>
</feature>
<proteinExistence type="predicted"/>
<name>A0A382F521_9ZZZZ</name>
<organism evidence="1">
    <name type="scientific">marine metagenome</name>
    <dbReference type="NCBI Taxonomy" id="408172"/>
    <lineage>
        <taxon>unclassified sequences</taxon>
        <taxon>metagenomes</taxon>
        <taxon>ecological metagenomes</taxon>
    </lineage>
</organism>
<gene>
    <name evidence="1" type="ORF">METZ01_LOCUS210924</name>
</gene>
<dbReference type="Gene3D" id="2.60.40.4070">
    <property type="match status" value="1"/>
</dbReference>
<evidence type="ECO:0008006" key="2">
    <source>
        <dbReference type="Google" id="ProtNLM"/>
    </source>
</evidence>
<reference evidence="1" key="1">
    <citation type="submission" date="2018-05" db="EMBL/GenBank/DDBJ databases">
        <authorList>
            <person name="Lanie J.A."/>
            <person name="Ng W.-L."/>
            <person name="Kazmierczak K.M."/>
            <person name="Andrzejewski T.M."/>
            <person name="Davidsen T.M."/>
            <person name="Wayne K.J."/>
            <person name="Tettelin H."/>
            <person name="Glass J.I."/>
            <person name="Rusch D."/>
            <person name="Podicherti R."/>
            <person name="Tsui H.-C.T."/>
            <person name="Winkler M.E."/>
        </authorList>
    </citation>
    <scope>NUCLEOTIDE SEQUENCE</scope>
</reference>
<sequence>YRSSGFIDQFPTATVSHPTGYNSTIIPPNMGLGAGSTAITDVTDPTAAAVEQSHPHARFVQEGNVIGADFNIGRVFDFVTSDVNKFAAPGFAGPYVQVAEFGGGGGNQTNSFSPPAEVIVPNPIVSADRFAGFTDDTITTIPSSTQVVSTNSDNAATVAKGVTFPTRYGTDVFTNVDDVAVDARLVGKTGYMWEDTSVLIGFNYWYYVAAVDNESAQQLDFDSILQDPTGSTRTQNSRTIVGLESFYTMNTNGTDGRWHGTFPFRGKTVGPEVPGQEVVPTTVVRNAVPPGADNFLDLITVAPNPFVFQALWDLAVPGQQSVKFFNIPVPSRITIFDSAGLMVRQFNVPDSGETQTNGGTTNWNLKNSSNVPVSGGLYICVVEAELPAGSGNTFSKTLKLYVRR</sequence>
<evidence type="ECO:0000313" key="1">
    <source>
        <dbReference type="EMBL" id="SVB58070.1"/>
    </source>
</evidence>
<accession>A0A382F521</accession>
<dbReference type="AlphaFoldDB" id="A0A382F521"/>
<dbReference type="EMBL" id="UINC01048035">
    <property type="protein sequence ID" value="SVB58070.1"/>
    <property type="molecule type" value="Genomic_DNA"/>
</dbReference>
<protein>
    <recommendedName>
        <fullName evidence="2">FlgD Ig-like domain-containing protein</fullName>
    </recommendedName>
</protein>